<sequence>MTPELRYRWRKAQLRALQWRDQALALLVRGAFAAMRAMGPDRGPRFGAAVARKLGPLFKQHRIALENIRASFPERDEAWHQQVALEAWDNLGRTACEYVHLGAIWDLTEERRPGGRVEIDDATYTRFQQVRESGGPVVVFASHLANWELPAVAARKHGLDTAVLYRTPNNKAIARLIIGMRRDLMGEMVPAGITAPTKLAKVLQAGGIVAMLVDQRFSRGPQIEFLGRPTPANPLLANLARRFDCPVRGVRAIRLPGGRFRVEVTEPLDLPRDAEGRIDVDGATQAMNDVIAGWVREHPGQWLWMHRRWR</sequence>
<evidence type="ECO:0000256" key="3">
    <source>
        <dbReference type="ARBA" id="ARBA00022519"/>
    </source>
</evidence>
<dbReference type="GO" id="GO:0005886">
    <property type="term" value="C:plasma membrane"/>
    <property type="evidence" value="ECO:0007669"/>
    <property type="project" value="UniProtKB-SubCell"/>
</dbReference>
<keyword evidence="6 7" id="KW-0012">Acyltransferase</keyword>
<dbReference type="KEGG" id="rgi:RGI145_05710"/>
<dbReference type="EMBL" id="CP015583">
    <property type="protein sequence ID" value="APT56680.1"/>
    <property type="molecule type" value="Genomic_DNA"/>
</dbReference>
<dbReference type="Pfam" id="PF03279">
    <property type="entry name" value="Lip_A_acyltrans"/>
    <property type="match status" value="1"/>
</dbReference>
<dbReference type="PANTHER" id="PTHR30606">
    <property type="entry name" value="LIPID A BIOSYNTHESIS LAUROYL ACYLTRANSFERASE"/>
    <property type="match status" value="1"/>
</dbReference>
<dbReference type="Proteomes" id="UP000185494">
    <property type="component" value="Chromosome 1"/>
</dbReference>
<evidence type="ECO:0000256" key="4">
    <source>
        <dbReference type="ARBA" id="ARBA00022679"/>
    </source>
</evidence>
<dbReference type="CDD" id="cd07984">
    <property type="entry name" value="LPLAT_LABLAT-like"/>
    <property type="match status" value="1"/>
</dbReference>
<dbReference type="STRING" id="257708.RGI145_05710"/>
<evidence type="ECO:0000256" key="5">
    <source>
        <dbReference type="ARBA" id="ARBA00023136"/>
    </source>
</evidence>
<proteinExistence type="predicted"/>
<dbReference type="GO" id="GO:0016746">
    <property type="term" value="F:acyltransferase activity"/>
    <property type="evidence" value="ECO:0007669"/>
    <property type="project" value="UniProtKB-KW"/>
</dbReference>
<keyword evidence="3" id="KW-0997">Cell inner membrane</keyword>
<comment type="subcellular location">
    <subcellularLocation>
        <location evidence="1">Cell inner membrane</location>
    </subcellularLocation>
</comment>
<dbReference type="eggNOG" id="COG1560">
    <property type="taxonomic scope" value="Bacteria"/>
</dbReference>
<evidence type="ECO:0000313" key="8">
    <source>
        <dbReference type="Proteomes" id="UP000185494"/>
    </source>
</evidence>
<gene>
    <name evidence="7" type="ORF">RGI145_05710</name>
</gene>
<evidence type="ECO:0000256" key="1">
    <source>
        <dbReference type="ARBA" id="ARBA00004533"/>
    </source>
</evidence>
<dbReference type="NCBIfam" id="NF005120">
    <property type="entry name" value="PRK06553.1"/>
    <property type="match status" value="1"/>
</dbReference>
<dbReference type="AlphaFoldDB" id="A0A1L7AD77"/>
<keyword evidence="5" id="KW-0472">Membrane</keyword>
<evidence type="ECO:0000256" key="6">
    <source>
        <dbReference type="ARBA" id="ARBA00023315"/>
    </source>
</evidence>
<dbReference type="GO" id="GO:0009247">
    <property type="term" value="P:glycolipid biosynthetic process"/>
    <property type="evidence" value="ECO:0007669"/>
    <property type="project" value="UniProtKB-ARBA"/>
</dbReference>
<keyword evidence="4 7" id="KW-0808">Transferase</keyword>
<evidence type="ECO:0000256" key="2">
    <source>
        <dbReference type="ARBA" id="ARBA00022475"/>
    </source>
</evidence>
<name>A0A1L7AD77_9PROT</name>
<reference evidence="7 8" key="1">
    <citation type="submission" date="2016-05" db="EMBL/GenBank/DDBJ databases">
        <title>Complete Genome and Methylome Analysis of Psychrotrophic Bacterial Isolates from Antarctic Lake Untersee.</title>
        <authorList>
            <person name="Fomenkov A."/>
            <person name="Akimov V.N."/>
            <person name="Vasilyeva L.V."/>
            <person name="Andersen D."/>
            <person name="Vincze T."/>
            <person name="Roberts R.J."/>
        </authorList>
    </citation>
    <scope>NUCLEOTIDE SEQUENCE [LARGE SCALE GENOMIC DNA]</scope>
    <source>
        <strain evidence="7 8">U14-5</strain>
    </source>
</reference>
<evidence type="ECO:0000313" key="7">
    <source>
        <dbReference type="EMBL" id="APT56680.1"/>
    </source>
</evidence>
<dbReference type="InterPro" id="IPR004960">
    <property type="entry name" value="LipA_acyltrans"/>
</dbReference>
<organism evidence="7 8">
    <name type="scientific">Roseomonas gilardii</name>
    <dbReference type="NCBI Taxonomy" id="257708"/>
    <lineage>
        <taxon>Bacteria</taxon>
        <taxon>Pseudomonadati</taxon>
        <taxon>Pseudomonadota</taxon>
        <taxon>Alphaproteobacteria</taxon>
        <taxon>Acetobacterales</taxon>
        <taxon>Roseomonadaceae</taxon>
        <taxon>Roseomonas</taxon>
    </lineage>
</organism>
<dbReference type="PANTHER" id="PTHR30606:SF9">
    <property type="entry name" value="LIPID A BIOSYNTHESIS LAUROYLTRANSFERASE"/>
    <property type="match status" value="1"/>
</dbReference>
<protein>
    <submittedName>
        <fullName evidence="7">Lipid A biosynthesis lauroyl acyltransferase</fullName>
    </submittedName>
</protein>
<dbReference type="RefSeq" id="WP_075797613.1">
    <property type="nucleotide sequence ID" value="NZ_CP015583.1"/>
</dbReference>
<keyword evidence="2" id="KW-1003">Cell membrane</keyword>
<accession>A0A1L7AD77</accession>